<keyword evidence="10" id="KW-0175">Coiled coil</keyword>
<evidence type="ECO:0000256" key="11">
    <source>
        <dbReference type="ARBA" id="ARBA00023136"/>
    </source>
</evidence>
<dbReference type="GO" id="GO:0017022">
    <property type="term" value="F:myosin binding"/>
    <property type="evidence" value="ECO:0007669"/>
    <property type="project" value="InterPro"/>
</dbReference>
<dbReference type="GO" id="GO:0005634">
    <property type="term" value="C:nucleus"/>
    <property type="evidence" value="ECO:0007669"/>
    <property type="project" value="UniProtKB-SubCell"/>
</dbReference>
<evidence type="ECO:0000256" key="8">
    <source>
        <dbReference type="ARBA" id="ARBA00022949"/>
    </source>
</evidence>
<evidence type="ECO:0000256" key="5">
    <source>
        <dbReference type="ARBA" id="ARBA00018125"/>
    </source>
</evidence>
<feature type="domain" description="Myosin-binding" evidence="14">
    <location>
        <begin position="172"/>
        <end position="452"/>
    </location>
</feature>
<evidence type="ECO:0000256" key="6">
    <source>
        <dbReference type="ARBA" id="ARBA00022475"/>
    </source>
</evidence>
<evidence type="ECO:0000313" key="15">
    <source>
        <dbReference type="EMBL" id="QIW95866.1"/>
    </source>
</evidence>
<dbReference type="GO" id="GO:0005886">
    <property type="term" value="C:plasma membrane"/>
    <property type="evidence" value="ECO:0007669"/>
    <property type="project" value="UniProtKB-SubCell"/>
</dbReference>
<dbReference type="Pfam" id="PF12632">
    <property type="entry name" value="Vezatin"/>
    <property type="match status" value="1"/>
</dbReference>
<evidence type="ECO:0000256" key="1">
    <source>
        <dbReference type="ARBA" id="ARBA00004123"/>
    </source>
</evidence>
<keyword evidence="7 13" id="KW-0812">Transmembrane</keyword>
<keyword evidence="11 13" id="KW-0472">Membrane</keyword>
<reference evidence="15 16" key="1">
    <citation type="journal article" date="2016" name="Sci. Rep.">
        <title>Peltaster fructicola genome reveals evolution from an invasive phytopathogen to an ectophytic parasite.</title>
        <authorList>
            <person name="Xu C."/>
            <person name="Chen H."/>
            <person name="Gleason M.L."/>
            <person name="Xu J.R."/>
            <person name="Liu H."/>
            <person name="Zhang R."/>
            <person name="Sun G."/>
        </authorList>
    </citation>
    <scope>NUCLEOTIDE SEQUENCE [LARGE SCALE GENOMIC DNA]</scope>
    <source>
        <strain evidence="15 16">LNHT1506</strain>
    </source>
</reference>
<dbReference type="EMBL" id="CP051139">
    <property type="protein sequence ID" value="QIW95866.1"/>
    <property type="molecule type" value="Genomic_DNA"/>
</dbReference>
<dbReference type="OrthoDB" id="21151at2759"/>
<comment type="similarity">
    <text evidence="4">Belongs to the vezatin family.</text>
</comment>
<name>A0A6H0XM87_9PEZI</name>
<evidence type="ECO:0000256" key="13">
    <source>
        <dbReference type="SAM" id="Phobius"/>
    </source>
</evidence>
<evidence type="ECO:0000256" key="4">
    <source>
        <dbReference type="ARBA" id="ARBA00007245"/>
    </source>
</evidence>
<sequence length="638" mass="70423">METIYADGTPIASYLEGGSSPCEACRSNVTFSGHGAFDPNQAVDTDHTSLGHEPESASFAPPNTILPSIQRNKHQLPPIRTTRSPPHSLQHIHDTWSTAINSRLRRASNAKFLEHFRYILVASQLLNEYLDQGSFPPPDAAEVVSTDGVAAESGLVYAATSPVGVLAVGLTAFALASLLSWTRASGLISKSRAALVLVVYILLAVAGYVYCRRQYLKYLRRRALEAATSLTASWQGYEVSSTSAISFIQEVELVSKGYRLSTPLPPISRAEDAGVRRCARLRKVLQRSYTTLIPACIDALTLLRPYASEEDLDRYYEIYDINPQDIKEATGPDALTTFENDPESLKSLRVLSFRACVLRRVALCHLMSIPADGGKPDAQRWQRATTTMLAIKDIVIAAVDDITRTSREMEALTVPMTPAHKTQHTPTREKMRSQVRKISNLSTGIRTLQAKMQILRDETNRSIEQSDHLNDLGPDLMTQYDSIGADLKELMQAWELGKASLQSNLSKQERRISMASSGLRSPVSSLGGLTAVDEDSLPAGALRALNGEMDGLQVDTKSHRSSMATISSEDEVFEAIAMPKQRNPLSREERISKMYEERERQSALRAKRDANTSMLKELESVISLRPKTTLNGQRVTSM</sequence>
<evidence type="ECO:0000256" key="7">
    <source>
        <dbReference type="ARBA" id="ARBA00022692"/>
    </source>
</evidence>
<dbReference type="InterPro" id="IPR026858">
    <property type="entry name" value="Vezatin"/>
</dbReference>
<feature type="transmembrane region" description="Helical" evidence="13">
    <location>
        <begin position="193"/>
        <end position="210"/>
    </location>
</feature>
<keyword evidence="8" id="KW-0965">Cell junction</keyword>
<evidence type="ECO:0000256" key="3">
    <source>
        <dbReference type="ARBA" id="ARBA00004651"/>
    </source>
</evidence>
<dbReference type="PANTHER" id="PTHR15989">
    <property type="entry name" value="VEZATIN"/>
    <property type="match status" value="1"/>
</dbReference>
<evidence type="ECO:0000256" key="10">
    <source>
        <dbReference type="ARBA" id="ARBA00023054"/>
    </source>
</evidence>
<dbReference type="PANTHER" id="PTHR15989:SF5">
    <property type="entry name" value="VEZATIN"/>
    <property type="match status" value="1"/>
</dbReference>
<evidence type="ECO:0000256" key="12">
    <source>
        <dbReference type="ARBA" id="ARBA00023242"/>
    </source>
</evidence>
<protein>
    <recommendedName>
        <fullName evidence="5">Vezatin</fullName>
    </recommendedName>
</protein>
<proteinExistence type="inferred from homology"/>
<keyword evidence="9 13" id="KW-1133">Transmembrane helix</keyword>
<dbReference type="AlphaFoldDB" id="A0A6H0XM87"/>
<keyword evidence="12" id="KW-0539">Nucleus</keyword>
<keyword evidence="16" id="KW-1185">Reference proteome</keyword>
<feature type="transmembrane region" description="Helical" evidence="13">
    <location>
        <begin position="155"/>
        <end position="181"/>
    </location>
</feature>
<evidence type="ECO:0000256" key="2">
    <source>
        <dbReference type="ARBA" id="ARBA00004536"/>
    </source>
</evidence>
<dbReference type="Proteomes" id="UP000503462">
    <property type="component" value="Chromosome 1"/>
</dbReference>
<organism evidence="15 16">
    <name type="scientific">Peltaster fructicola</name>
    <dbReference type="NCBI Taxonomy" id="286661"/>
    <lineage>
        <taxon>Eukaryota</taxon>
        <taxon>Fungi</taxon>
        <taxon>Dikarya</taxon>
        <taxon>Ascomycota</taxon>
        <taxon>Pezizomycotina</taxon>
        <taxon>Dothideomycetes</taxon>
        <taxon>Dothideomycetes incertae sedis</taxon>
        <taxon>Peltaster</taxon>
    </lineage>
</organism>
<comment type="subcellular location">
    <subcellularLocation>
        <location evidence="2">Cell junction</location>
        <location evidence="2">Adherens junction</location>
    </subcellularLocation>
    <subcellularLocation>
        <location evidence="3">Cell membrane</location>
        <topology evidence="3">Multi-pass membrane protein</topology>
    </subcellularLocation>
    <subcellularLocation>
        <location evidence="1">Nucleus</location>
    </subcellularLocation>
</comment>
<dbReference type="GO" id="GO:0098609">
    <property type="term" value="P:cell-cell adhesion"/>
    <property type="evidence" value="ECO:0007669"/>
    <property type="project" value="InterPro"/>
</dbReference>
<evidence type="ECO:0000256" key="9">
    <source>
        <dbReference type="ARBA" id="ARBA00022989"/>
    </source>
</evidence>
<keyword evidence="6" id="KW-1003">Cell membrane</keyword>
<evidence type="ECO:0000259" key="14">
    <source>
        <dbReference type="Pfam" id="PF12632"/>
    </source>
</evidence>
<accession>A0A6H0XM87</accession>
<dbReference type="InterPro" id="IPR026859">
    <property type="entry name" value="Myosin-bd"/>
</dbReference>
<gene>
    <name evidence="15" type="ORF">AMS68_001384</name>
</gene>
<evidence type="ECO:0000313" key="16">
    <source>
        <dbReference type="Proteomes" id="UP000503462"/>
    </source>
</evidence>